<dbReference type="FunFam" id="1.10.4160.10:FF:000001">
    <property type="entry name" value="Uracil permease, putative"/>
    <property type="match status" value="1"/>
</dbReference>
<evidence type="ECO:0000313" key="8">
    <source>
        <dbReference type="EMBL" id="GLB40658.1"/>
    </source>
</evidence>
<organism evidence="8 9">
    <name type="scientific">Lyophyllum shimeji</name>
    <name type="common">Hon-shimeji</name>
    <name type="synonym">Tricholoma shimeji</name>
    <dbReference type="NCBI Taxonomy" id="47721"/>
    <lineage>
        <taxon>Eukaryota</taxon>
        <taxon>Fungi</taxon>
        <taxon>Dikarya</taxon>
        <taxon>Basidiomycota</taxon>
        <taxon>Agaricomycotina</taxon>
        <taxon>Agaricomycetes</taxon>
        <taxon>Agaricomycetidae</taxon>
        <taxon>Agaricales</taxon>
        <taxon>Tricholomatineae</taxon>
        <taxon>Lyophyllaceae</taxon>
        <taxon>Lyophyllum</taxon>
    </lineage>
</organism>
<keyword evidence="9" id="KW-1185">Reference proteome</keyword>
<keyword evidence="4 7" id="KW-1133">Transmembrane helix</keyword>
<feature type="transmembrane region" description="Helical" evidence="7">
    <location>
        <begin position="435"/>
        <end position="455"/>
    </location>
</feature>
<comment type="similarity">
    <text evidence="2">Belongs to the purine-cytosine permease (2.A.39) family.</text>
</comment>
<dbReference type="NCBIfam" id="TIGR00800">
    <property type="entry name" value="ncs1"/>
    <property type="match status" value="1"/>
</dbReference>
<evidence type="ECO:0000256" key="4">
    <source>
        <dbReference type="ARBA" id="ARBA00022989"/>
    </source>
</evidence>
<feature type="transmembrane region" description="Helical" evidence="7">
    <location>
        <begin position="78"/>
        <end position="102"/>
    </location>
</feature>
<feature type="region of interest" description="Disordered" evidence="6">
    <location>
        <begin position="516"/>
        <end position="539"/>
    </location>
</feature>
<name>A0A9P3UPG9_LYOSH</name>
<evidence type="ECO:0000256" key="2">
    <source>
        <dbReference type="ARBA" id="ARBA00008974"/>
    </source>
</evidence>
<feature type="transmembrane region" description="Helical" evidence="7">
    <location>
        <begin position="174"/>
        <end position="191"/>
    </location>
</feature>
<dbReference type="CDD" id="cd11482">
    <property type="entry name" value="SLC-NCS1sbd_NRT1-like"/>
    <property type="match status" value="1"/>
</dbReference>
<gene>
    <name evidence="8" type="ORF">LshimejAT787_0805290</name>
</gene>
<evidence type="ECO:0000256" key="6">
    <source>
        <dbReference type="SAM" id="MobiDB-lite"/>
    </source>
</evidence>
<dbReference type="InterPro" id="IPR001248">
    <property type="entry name" value="Pur-cyt_permease"/>
</dbReference>
<dbReference type="GO" id="GO:0005886">
    <property type="term" value="C:plasma membrane"/>
    <property type="evidence" value="ECO:0007669"/>
    <property type="project" value="TreeGrafter"/>
</dbReference>
<dbReference type="PANTHER" id="PTHR30618">
    <property type="entry name" value="NCS1 FAMILY PURINE/PYRIMIDINE TRANSPORTER"/>
    <property type="match status" value="1"/>
</dbReference>
<feature type="compositionally biased region" description="Basic and acidic residues" evidence="6">
    <location>
        <begin position="524"/>
        <end position="539"/>
    </location>
</feature>
<reference evidence="8" key="1">
    <citation type="submission" date="2022-07" db="EMBL/GenBank/DDBJ databases">
        <title>The genome of Lyophyllum shimeji provides insight into the initial evolution of ectomycorrhizal fungal genome.</title>
        <authorList>
            <person name="Kobayashi Y."/>
            <person name="Shibata T."/>
            <person name="Hirakawa H."/>
            <person name="Shigenobu S."/>
            <person name="Nishiyama T."/>
            <person name="Yamada A."/>
            <person name="Hasebe M."/>
            <person name="Kawaguchi M."/>
        </authorList>
    </citation>
    <scope>NUCLEOTIDE SEQUENCE</scope>
    <source>
        <strain evidence="8">AT787</strain>
    </source>
</reference>
<evidence type="ECO:0000256" key="3">
    <source>
        <dbReference type="ARBA" id="ARBA00022692"/>
    </source>
</evidence>
<feature type="transmembrane region" description="Helical" evidence="7">
    <location>
        <begin position="394"/>
        <end position="412"/>
    </location>
</feature>
<dbReference type="GO" id="GO:0015205">
    <property type="term" value="F:nucleobase transmembrane transporter activity"/>
    <property type="evidence" value="ECO:0007669"/>
    <property type="project" value="TreeGrafter"/>
</dbReference>
<evidence type="ECO:0000256" key="7">
    <source>
        <dbReference type="SAM" id="Phobius"/>
    </source>
</evidence>
<dbReference type="EMBL" id="BRPK01000008">
    <property type="protein sequence ID" value="GLB40658.1"/>
    <property type="molecule type" value="Genomic_DNA"/>
</dbReference>
<sequence length="1054" mass="118988">MRYPNFLRPSAWSLELEKATFGPSAGWSNQDMDPVPVPQRTWTTWNFIAYWISDATHVAMWQFASSMLAIGLTWRQALVAIAVGHMIIAIVMVLNGTVGARLHVAFPVLNRSSFGFWFSYFSVISRVILAMFWFSIQTFSGSECVYQMLKAIWPSVARIPNGLPPSSPITTVQMMSYFLYWLLQFPLLLVSPQKIRHFFTVKSIVVPCTWLAILIWAMVRVPASVSLAPHEGALSGSGLAWAWLSALNSSLGLYATVSINIPDFTRYAKNERAQFVQLLIIPVAFTLTGFIGIAVTSAAEVIYGEVLWDPLRLIDRWDNRAAAFFASFSFMLSTIGVNISANSLSAANDMMVLCPRYINIRRGQVICALLGGWALCPWEILATAPGFLSFMSGYTVFLGPFAGIMIADYWLVHRGKVDVPAMYHPRGRYRYWNGINWRAAVTLLCSVTPTMPGLIANINSKIKVGNASRLFDIAWLYGFFSALTIYWVLSTLFPARETYMSEAIRADDVLNAEISGPSSLDSSSDEKSPSKHESPRPSEILRSRAQWTVCPVRSCRLLATLDRFVSTVSYNPLPIAIPRQAMHGPLLKDFFSPQYFGGNRLTWTRLPAWHPSLACSQLGLGMTQSNSNPFKFQYHPDDRHVVQFSACWDAANPAITRLPPEIMSYAFTFALTEDPLAPPSVSGCPLLLGRICRHWRNIFLSTPELWYSFHLDLEYSYEFNLEEMYKKFSPHDLGIMVRLIVALDAWRNAIELLESAFASPLPRLRKLKMGGFPPSLLTFIPSPIFSQLTSLHSNAAESVQDCREILSLAHYLRQCRLDLHRADHVEATEKPTRVTHRSLQKLYVGHTDLSFFFDPVTLPALQALSIDGAPKHPHGSRRRVGLHTTHIRVSVKWETPRFLAFLSRSMCTLTKLSFFNLSLFPSCLIACLEAVSPTLLELHVEGGHWTRFINQAVMNVLAYRAPDTPPGTLGSRFYCPQLERIRIRIRGNIFLFGGSGRFMVDMSESRFRGRGLRRWKARDWSCLSLRRETSTSRITWATRRSLNSRGSLVKHKFD</sequence>
<evidence type="ECO:0000256" key="5">
    <source>
        <dbReference type="ARBA" id="ARBA00023136"/>
    </source>
</evidence>
<dbReference type="InterPro" id="IPR045225">
    <property type="entry name" value="Uracil/uridine/allantoin_perm"/>
</dbReference>
<dbReference type="Pfam" id="PF02133">
    <property type="entry name" value="Transp_cyt_pur"/>
    <property type="match status" value="1"/>
</dbReference>
<dbReference type="InterPro" id="IPR012681">
    <property type="entry name" value="NCS1"/>
</dbReference>
<comment type="subcellular location">
    <subcellularLocation>
        <location evidence="1">Membrane</location>
        <topology evidence="1">Multi-pass membrane protein</topology>
    </subcellularLocation>
</comment>
<feature type="transmembrane region" description="Helical" evidence="7">
    <location>
        <begin position="198"/>
        <end position="219"/>
    </location>
</feature>
<comment type="caution">
    <text evidence="8">The sequence shown here is derived from an EMBL/GenBank/DDBJ whole genome shotgun (WGS) entry which is preliminary data.</text>
</comment>
<accession>A0A9P3UPG9</accession>
<protein>
    <submittedName>
        <fullName evidence="8">Cytosine-purine permease</fullName>
    </submittedName>
</protein>
<feature type="transmembrane region" description="Helical" evidence="7">
    <location>
        <begin position="239"/>
        <end position="257"/>
    </location>
</feature>
<feature type="transmembrane region" description="Helical" evidence="7">
    <location>
        <begin position="278"/>
        <end position="303"/>
    </location>
</feature>
<evidence type="ECO:0000313" key="9">
    <source>
        <dbReference type="Proteomes" id="UP001063166"/>
    </source>
</evidence>
<feature type="transmembrane region" description="Helical" evidence="7">
    <location>
        <begin position="323"/>
        <end position="344"/>
    </location>
</feature>
<dbReference type="OrthoDB" id="2018619at2759"/>
<dbReference type="Gene3D" id="1.10.4160.10">
    <property type="entry name" value="Hydantoin permease"/>
    <property type="match status" value="1"/>
</dbReference>
<feature type="transmembrane region" description="Helical" evidence="7">
    <location>
        <begin position="114"/>
        <end position="136"/>
    </location>
</feature>
<evidence type="ECO:0000256" key="1">
    <source>
        <dbReference type="ARBA" id="ARBA00004141"/>
    </source>
</evidence>
<feature type="transmembrane region" description="Helical" evidence="7">
    <location>
        <begin position="365"/>
        <end position="388"/>
    </location>
</feature>
<keyword evidence="3 7" id="KW-0812">Transmembrane</keyword>
<feature type="transmembrane region" description="Helical" evidence="7">
    <location>
        <begin position="475"/>
        <end position="495"/>
    </location>
</feature>
<dbReference type="Proteomes" id="UP001063166">
    <property type="component" value="Unassembled WGS sequence"/>
</dbReference>
<dbReference type="AlphaFoldDB" id="A0A9P3UPG9"/>
<dbReference type="PANTHER" id="PTHR30618:SF0">
    <property type="entry name" value="PURINE-URACIL PERMEASE NCS1"/>
    <property type="match status" value="1"/>
</dbReference>
<proteinExistence type="inferred from homology"/>
<keyword evidence="5 7" id="KW-0472">Membrane</keyword>